<feature type="domain" description="Transposable element P transposase-like GTP-binding insertion" evidence="1">
    <location>
        <begin position="26"/>
        <end position="123"/>
    </location>
</feature>
<sequence>MMVMGVTFDGLSINRRLLKIHDQSPKCINKRKGKDISWDHLKRLYESDKGKASGLSMAHKLKHEHIYLNSFSKMHVDLISRVLSNSVSMALMLVLEDEASETSLFASMFNRFFDMLNVSNYTNGTRYRNPTIYPYRHGNDHRLKWLEQDFIQFLDEWEDSVENKEGFSKAEKNLILLSHETRVRLRITDLIVFKI</sequence>
<organism evidence="2">
    <name type="scientific">Amphimedon queenslandica</name>
    <name type="common">Sponge</name>
    <dbReference type="NCBI Taxonomy" id="400682"/>
    <lineage>
        <taxon>Eukaryota</taxon>
        <taxon>Metazoa</taxon>
        <taxon>Porifera</taxon>
        <taxon>Demospongiae</taxon>
        <taxon>Heteroscleromorpha</taxon>
        <taxon>Haplosclerida</taxon>
        <taxon>Niphatidae</taxon>
        <taxon>Amphimedon</taxon>
    </lineage>
</organism>
<name>A0A1X7UNS3_AMPQE</name>
<dbReference type="Pfam" id="PF21788">
    <property type="entry name" value="TNP-like_GBD"/>
    <property type="match status" value="1"/>
</dbReference>
<dbReference type="InParanoid" id="A0A1X7UNS3"/>
<evidence type="ECO:0000259" key="1">
    <source>
        <dbReference type="Pfam" id="PF21788"/>
    </source>
</evidence>
<reference evidence="2" key="1">
    <citation type="submission" date="2017-05" db="UniProtKB">
        <authorList>
            <consortium name="EnsemblMetazoa"/>
        </authorList>
    </citation>
    <scope>IDENTIFICATION</scope>
</reference>
<dbReference type="InterPro" id="IPR048366">
    <property type="entry name" value="TNP-like_GBD"/>
</dbReference>
<proteinExistence type="predicted"/>
<accession>A0A1X7UNS3</accession>
<dbReference type="EnsemblMetazoa" id="Aqu2.1.29418_001">
    <property type="protein sequence ID" value="Aqu2.1.29418_001"/>
    <property type="gene ID" value="Aqu2.1.29418"/>
</dbReference>
<protein>
    <recommendedName>
        <fullName evidence="1">Transposable element P transposase-like GTP-binding insertion domain-containing protein</fullName>
    </recommendedName>
</protein>
<dbReference type="AlphaFoldDB" id="A0A1X7UNS3"/>
<evidence type="ECO:0000313" key="2">
    <source>
        <dbReference type="EnsemblMetazoa" id="Aqu2.1.29418_001"/>
    </source>
</evidence>